<protein>
    <recommendedName>
        <fullName evidence="3">HNH endonuclease</fullName>
    </recommendedName>
</protein>
<dbReference type="Proteomes" id="UP001224433">
    <property type="component" value="Chromosome"/>
</dbReference>
<gene>
    <name evidence="1" type="ORF">P8A20_22715</name>
</gene>
<evidence type="ECO:0000313" key="1">
    <source>
        <dbReference type="EMBL" id="WLQ66215.1"/>
    </source>
</evidence>
<evidence type="ECO:0008006" key="3">
    <source>
        <dbReference type="Google" id="ProtNLM"/>
    </source>
</evidence>
<accession>A0ABY9JEN6</accession>
<reference evidence="1 2" key="1">
    <citation type="submission" date="2023-03" db="EMBL/GenBank/DDBJ databases">
        <title>Isolation and description of six Streptomyces strains from soil environments, able to metabolize different microbial glucans.</title>
        <authorList>
            <person name="Widen T."/>
            <person name="Larsbrink J."/>
        </authorList>
    </citation>
    <scope>NUCLEOTIDE SEQUENCE [LARGE SCALE GENOMIC DNA]</scope>
    <source>
        <strain evidence="1 2">Alt3</strain>
    </source>
</reference>
<name>A0ABY9JEN6_9ACTN</name>
<proteinExistence type="predicted"/>
<dbReference type="EMBL" id="CP120983">
    <property type="protein sequence ID" value="WLQ66215.1"/>
    <property type="molecule type" value="Genomic_DNA"/>
</dbReference>
<dbReference type="RefSeq" id="WP_306104142.1">
    <property type="nucleotide sequence ID" value="NZ_CP120983.1"/>
</dbReference>
<organism evidence="1 2">
    <name type="scientific">Streptomyces glycanivorans</name>
    <dbReference type="NCBI Taxonomy" id="3033808"/>
    <lineage>
        <taxon>Bacteria</taxon>
        <taxon>Bacillati</taxon>
        <taxon>Actinomycetota</taxon>
        <taxon>Actinomycetes</taxon>
        <taxon>Kitasatosporales</taxon>
        <taxon>Streptomycetaceae</taxon>
        <taxon>Streptomyces</taxon>
    </lineage>
</organism>
<evidence type="ECO:0000313" key="2">
    <source>
        <dbReference type="Proteomes" id="UP001224433"/>
    </source>
</evidence>
<keyword evidence="2" id="KW-1185">Reference proteome</keyword>
<sequence>MGEVFTKTELRDAFPETSQIDRRMRDLRDRGWKIATNRDDPSLTSSEHRFVAMGAEVWKPGQSKAKTPASSVTATQRREIFEADEYLCRVCGIAAGEVYEGGVETAQLDVARREVIRPGAKVATEMITECRRCRIGGRGGQADLAGLLGRLGQMSQIERDHFSQWMTLDRRDFSMMERLWGQYRTLPAESRKTVRDTMRRA</sequence>